<comment type="caution">
    <text evidence="2">The sequence shown here is derived from an EMBL/GenBank/DDBJ whole genome shotgun (WGS) entry which is preliminary data.</text>
</comment>
<evidence type="ECO:0000313" key="3">
    <source>
        <dbReference type="Proteomes" id="UP001586593"/>
    </source>
</evidence>
<accession>A0ABR3VG68</accession>
<feature type="compositionally biased region" description="Polar residues" evidence="1">
    <location>
        <begin position="103"/>
        <end position="115"/>
    </location>
</feature>
<gene>
    <name evidence="2" type="ORF">VTK73DRAFT_3800</name>
</gene>
<dbReference type="Proteomes" id="UP001586593">
    <property type="component" value="Unassembled WGS sequence"/>
</dbReference>
<organism evidence="2 3">
    <name type="scientific">Phialemonium thermophilum</name>
    <dbReference type="NCBI Taxonomy" id="223376"/>
    <lineage>
        <taxon>Eukaryota</taxon>
        <taxon>Fungi</taxon>
        <taxon>Dikarya</taxon>
        <taxon>Ascomycota</taxon>
        <taxon>Pezizomycotina</taxon>
        <taxon>Sordariomycetes</taxon>
        <taxon>Sordariomycetidae</taxon>
        <taxon>Cephalothecales</taxon>
        <taxon>Cephalothecaceae</taxon>
        <taxon>Phialemonium</taxon>
    </lineage>
</organism>
<protein>
    <submittedName>
        <fullName evidence="2">Uncharacterized protein</fullName>
    </submittedName>
</protein>
<evidence type="ECO:0000256" key="1">
    <source>
        <dbReference type="SAM" id="MobiDB-lite"/>
    </source>
</evidence>
<reference evidence="2 3" key="1">
    <citation type="journal article" date="2024" name="Commun. Biol.">
        <title>Comparative genomic analysis of thermophilic fungi reveals convergent evolutionary adaptations and gene losses.</title>
        <authorList>
            <person name="Steindorff A.S."/>
            <person name="Aguilar-Pontes M.V."/>
            <person name="Robinson A.J."/>
            <person name="Andreopoulos B."/>
            <person name="LaButti K."/>
            <person name="Kuo A."/>
            <person name="Mondo S."/>
            <person name="Riley R."/>
            <person name="Otillar R."/>
            <person name="Haridas S."/>
            <person name="Lipzen A."/>
            <person name="Grimwood J."/>
            <person name="Schmutz J."/>
            <person name="Clum A."/>
            <person name="Reid I.D."/>
            <person name="Moisan M.C."/>
            <person name="Butler G."/>
            <person name="Nguyen T.T.M."/>
            <person name="Dewar K."/>
            <person name="Conant G."/>
            <person name="Drula E."/>
            <person name="Henrissat B."/>
            <person name="Hansel C."/>
            <person name="Singer S."/>
            <person name="Hutchinson M.I."/>
            <person name="de Vries R.P."/>
            <person name="Natvig D.O."/>
            <person name="Powell A.J."/>
            <person name="Tsang A."/>
            <person name="Grigoriev I.V."/>
        </authorList>
    </citation>
    <scope>NUCLEOTIDE SEQUENCE [LARGE SCALE GENOMIC DNA]</scope>
    <source>
        <strain evidence="2 3">ATCC 24622</strain>
    </source>
</reference>
<dbReference type="EMBL" id="JAZHXJ010002224">
    <property type="protein sequence ID" value="KAL1840288.1"/>
    <property type="molecule type" value="Genomic_DNA"/>
</dbReference>
<keyword evidence="3" id="KW-1185">Reference proteome</keyword>
<feature type="compositionally biased region" description="Basic residues" evidence="1">
    <location>
        <begin position="116"/>
        <end position="132"/>
    </location>
</feature>
<feature type="region of interest" description="Disordered" evidence="1">
    <location>
        <begin position="44"/>
        <end position="155"/>
    </location>
</feature>
<evidence type="ECO:0000313" key="2">
    <source>
        <dbReference type="EMBL" id="KAL1840288.1"/>
    </source>
</evidence>
<name>A0ABR3VG68_9PEZI</name>
<feature type="compositionally biased region" description="Basic residues" evidence="1">
    <location>
        <begin position="44"/>
        <end position="57"/>
    </location>
</feature>
<sequence length="170" mass="19466">MLAATRRCSLLREEATRIQGRAGQRRRRHHSVIQVFPLLYYLKRKKREKKRKNKHSAARTPPSMLHAHRPLARTTPAMLPAPNTASRHAMPPPQSWEIIVQVENASSPPYSMNSSHGRRKRGQNRKERKSRREAKEGPVSRPAGTTPRQAMSPCGNRVEILVSELRYLQG</sequence>
<proteinExistence type="predicted"/>